<dbReference type="AlphaFoldDB" id="A0A811V6R9"/>
<gene>
    <name evidence="1" type="ORF">CCAP1982_LOCUS14554</name>
</gene>
<accession>A0A811V6R9</accession>
<feature type="non-terminal residue" evidence="1">
    <location>
        <position position="64"/>
    </location>
</feature>
<proteinExistence type="predicted"/>
<dbReference type="Proteomes" id="UP000606786">
    <property type="component" value="Unassembled WGS sequence"/>
</dbReference>
<name>A0A811V6R9_CERCA</name>
<comment type="caution">
    <text evidence="1">The sequence shown here is derived from an EMBL/GenBank/DDBJ whole genome shotgun (WGS) entry which is preliminary data.</text>
</comment>
<feature type="non-terminal residue" evidence="1">
    <location>
        <position position="1"/>
    </location>
</feature>
<evidence type="ECO:0000313" key="2">
    <source>
        <dbReference type="Proteomes" id="UP000606786"/>
    </source>
</evidence>
<sequence>PTVVRNRKRIDELTRWPVVLLQRSHSHIRRQRRRQRQRQRRCLTVKVGLKCGVRCGGNLIADTL</sequence>
<protein>
    <submittedName>
        <fullName evidence="1">(Mediterranean fruit fly) hypothetical protein</fullName>
    </submittedName>
</protein>
<reference evidence="1" key="1">
    <citation type="submission" date="2020-11" db="EMBL/GenBank/DDBJ databases">
        <authorList>
            <person name="Whitehead M."/>
        </authorList>
    </citation>
    <scope>NUCLEOTIDE SEQUENCE</scope>
    <source>
        <strain evidence="1">EGII</strain>
    </source>
</reference>
<organism evidence="1 2">
    <name type="scientific">Ceratitis capitata</name>
    <name type="common">Mediterranean fruit fly</name>
    <name type="synonym">Tephritis capitata</name>
    <dbReference type="NCBI Taxonomy" id="7213"/>
    <lineage>
        <taxon>Eukaryota</taxon>
        <taxon>Metazoa</taxon>
        <taxon>Ecdysozoa</taxon>
        <taxon>Arthropoda</taxon>
        <taxon>Hexapoda</taxon>
        <taxon>Insecta</taxon>
        <taxon>Pterygota</taxon>
        <taxon>Neoptera</taxon>
        <taxon>Endopterygota</taxon>
        <taxon>Diptera</taxon>
        <taxon>Brachycera</taxon>
        <taxon>Muscomorpha</taxon>
        <taxon>Tephritoidea</taxon>
        <taxon>Tephritidae</taxon>
        <taxon>Ceratitis</taxon>
        <taxon>Ceratitis</taxon>
    </lineage>
</organism>
<dbReference type="EMBL" id="CAJHJT010000034">
    <property type="protein sequence ID" value="CAD7006228.1"/>
    <property type="molecule type" value="Genomic_DNA"/>
</dbReference>
<keyword evidence="2" id="KW-1185">Reference proteome</keyword>
<evidence type="ECO:0000313" key="1">
    <source>
        <dbReference type="EMBL" id="CAD7006228.1"/>
    </source>
</evidence>